<evidence type="ECO:0000313" key="3">
    <source>
        <dbReference type="Proteomes" id="UP001596398"/>
    </source>
</evidence>
<feature type="transmembrane region" description="Helical" evidence="1">
    <location>
        <begin position="111"/>
        <end position="132"/>
    </location>
</feature>
<evidence type="ECO:0000313" key="2">
    <source>
        <dbReference type="EMBL" id="MFC7234790.1"/>
    </source>
</evidence>
<name>A0ABD5ZMX5_9EURY</name>
<accession>A0ABD5ZMX5</accession>
<dbReference type="EMBL" id="JBHTAP010000001">
    <property type="protein sequence ID" value="MFC7234790.1"/>
    <property type="molecule type" value="Genomic_DNA"/>
</dbReference>
<keyword evidence="1" id="KW-0812">Transmembrane</keyword>
<sequence length="142" mass="14541">MTTPVLQGSLPSNVVALTLVLLPAGLLAAAVWVYDDARDRDRDSDRPALWAVASAAVPFVLPVYLVLVAAGRAGARASPPGDRERTVGTFGFGSLLAFVAGSALAPPPDPVTQFLFVAAALPPSLVVAYVLVGRVGPDPPVS</sequence>
<feature type="transmembrane region" description="Helical" evidence="1">
    <location>
        <begin position="12"/>
        <end position="34"/>
    </location>
</feature>
<feature type="transmembrane region" description="Helical" evidence="1">
    <location>
        <begin position="87"/>
        <end position="105"/>
    </location>
</feature>
<dbReference type="GeneID" id="79266461"/>
<dbReference type="Proteomes" id="UP001596398">
    <property type="component" value="Unassembled WGS sequence"/>
</dbReference>
<protein>
    <submittedName>
        <fullName evidence="2">Uncharacterized protein</fullName>
    </submittedName>
</protein>
<keyword evidence="1" id="KW-1133">Transmembrane helix</keyword>
<dbReference type="AlphaFoldDB" id="A0ABD5ZMX5"/>
<keyword evidence="1" id="KW-0472">Membrane</keyword>
<comment type="caution">
    <text evidence="2">The sequence shown here is derived from an EMBL/GenBank/DDBJ whole genome shotgun (WGS) entry which is preliminary data.</text>
</comment>
<feature type="transmembrane region" description="Helical" evidence="1">
    <location>
        <begin position="49"/>
        <end position="75"/>
    </location>
</feature>
<evidence type="ECO:0000256" key="1">
    <source>
        <dbReference type="SAM" id="Phobius"/>
    </source>
</evidence>
<gene>
    <name evidence="2" type="ORF">ACFQJ4_05590</name>
</gene>
<keyword evidence="3" id="KW-1185">Reference proteome</keyword>
<organism evidence="2 3">
    <name type="scientific">Halosegnis marinus</name>
    <dbReference type="NCBI Taxonomy" id="3034023"/>
    <lineage>
        <taxon>Archaea</taxon>
        <taxon>Methanobacteriati</taxon>
        <taxon>Methanobacteriota</taxon>
        <taxon>Stenosarchaea group</taxon>
        <taxon>Halobacteria</taxon>
        <taxon>Halobacteriales</taxon>
        <taxon>Natronomonadaceae</taxon>
        <taxon>Halosegnis</taxon>
    </lineage>
</organism>
<proteinExistence type="predicted"/>
<reference evidence="2 3" key="1">
    <citation type="journal article" date="2019" name="Int. J. Syst. Evol. Microbiol.">
        <title>The Global Catalogue of Microorganisms (GCM) 10K type strain sequencing project: providing services to taxonomists for standard genome sequencing and annotation.</title>
        <authorList>
            <consortium name="The Broad Institute Genomics Platform"/>
            <consortium name="The Broad Institute Genome Sequencing Center for Infectious Disease"/>
            <person name="Wu L."/>
            <person name="Ma J."/>
        </authorList>
    </citation>
    <scope>NUCLEOTIDE SEQUENCE [LARGE SCALE GENOMIC DNA]</scope>
    <source>
        <strain evidence="2 3">DT85</strain>
    </source>
</reference>
<dbReference type="RefSeq" id="WP_276235812.1">
    <property type="nucleotide sequence ID" value="NZ_CP119802.1"/>
</dbReference>